<dbReference type="GeneID" id="65402064"/>
<sequence length="124" mass="14427">MIVRVKWDEREAEYIFLIGVSQRFNYGKLLSDNHGSYLLLAVVPEPMMGTLNMHEQGQRQISKMRGTTDLDGIQAQYPELNNQETPSCHLFIERNLEFQSQSWGEVIDYLLPDKFGEHIGLRVR</sequence>
<gene>
    <name evidence="1" type="ORF">IQ19_00791</name>
</gene>
<proteinExistence type="predicted"/>
<evidence type="ECO:0000313" key="2">
    <source>
        <dbReference type="Proteomes" id="UP000318667"/>
    </source>
</evidence>
<dbReference type="Proteomes" id="UP000318667">
    <property type="component" value="Unassembled WGS sequence"/>
</dbReference>
<dbReference type="EMBL" id="VLKI01000001">
    <property type="protein sequence ID" value="TWH91334.1"/>
    <property type="molecule type" value="Genomic_DNA"/>
</dbReference>
<keyword evidence="2" id="KW-1185">Reference proteome</keyword>
<dbReference type="RefSeq" id="WP_144540000.1">
    <property type="nucleotide sequence ID" value="NZ_CBCSDC010000009.1"/>
</dbReference>
<evidence type="ECO:0000313" key="1">
    <source>
        <dbReference type="EMBL" id="TWH91334.1"/>
    </source>
</evidence>
<name>A0A562K7X1_9BACI</name>
<comment type="caution">
    <text evidence="1">The sequence shown here is derived from an EMBL/GenBank/DDBJ whole genome shotgun (WGS) entry which is preliminary data.</text>
</comment>
<accession>A0A562K7X1</accession>
<organism evidence="1 2">
    <name type="scientific">Cytobacillus oceanisediminis</name>
    <dbReference type="NCBI Taxonomy" id="665099"/>
    <lineage>
        <taxon>Bacteria</taxon>
        <taxon>Bacillati</taxon>
        <taxon>Bacillota</taxon>
        <taxon>Bacilli</taxon>
        <taxon>Bacillales</taxon>
        <taxon>Bacillaceae</taxon>
        <taxon>Cytobacillus</taxon>
    </lineage>
</organism>
<dbReference type="AlphaFoldDB" id="A0A562K7X1"/>
<protein>
    <submittedName>
        <fullName evidence="1">Uncharacterized protein</fullName>
    </submittedName>
</protein>
<reference evidence="1 2" key="1">
    <citation type="journal article" date="2015" name="Stand. Genomic Sci.">
        <title>Genomic Encyclopedia of Bacterial and Archaeal Type Strains, Phase III: the genomes of soil and plant-associated and newly described type strains.</title>
        <authorList>
            <person name="Whitman W.B."/>
            <person name="Woyke T."/>
            <person name="Klenk H.P."/>
            <person name="Zhou Y."/>
            <person name="Lilburn T.G."/>
            <person name="Beck B.J."/>
            <person name="De Vos P."/>
            <person name="Vandamme P."/>
            <person name="Eisen J.A."/>
            <person name="Garrity G."/>
            <person name="Hugenholtz P."/>
            <person name="Kyrpides N.C."/>
        </authorList>
    </citation>
    <scope>NUCLEOTIDE SEQUENCE [LARGE SCALE GENOMIC DNA]</scope>
    <source>
        <strain evidence="1 2">CGMCC 1.10115</strain>
    </source>
</reference>